<accession>A0ABP3K5K6</accession>
<reference evidence="2" key="1">
    <citation type="journal article" date="2019" name="Int. J. Syst. Evol. Microbiol.">
        <title>The Global Catalogue of Microorganisms (GCM) 10K type strain sequencing project: providing services to taxonomists for standard genome sequencing and annotation.</title>
        <authorList>
            <consortium name="The Broad Institute Genomics Platform"/>
            <consortium name="The Broad Institute Genome Sequencing Center for Infectious Disease"/>
            <person name="Wu L."/>
            <person name="Ma J."/>
        </authorList>
    </citation>
    <scope>NUCLEOTIDE SEQUENCE [LARGE SCALE GENOMIC DNA]</scope>
    <source>
        <strain evidence="2">JCM 14193</strain>
    </source>
</reference>
<dbReference type="RefSeq" id="WP_343784992.1">
    <property type="nucleotide sequence ID" value="NZ_BAAACZ010000030.1"/>
</dbReference>
<dbReference type="Proteomes" id="UP001500740">
    <property type="component" value="Unassembled WGS sequence"/>
</dbReference>
<sequence>MDSNLQAACIGQDLQSKGIPVFEGDLPYLQFMLDTIQYYSTPVKERRDWYRQVSILVFDQEVIRFD</sequence>
<dbReference type="EMBL" id="BAAACZ010000030">
    <property type="protein sequence ID" value="GAA0472000.1"/>
    <property type="molecule type" value="Genomic_DNA"/>
</dbReference>
<protein>
    <submittedName>
        <fullName evidence="1">Uncharacterized protein</fullName>
    </submittedName>
</protein>
<proteinExistence type="predicted"/>
<organism evidence="1 2">
    <name type="scientific">Alkalibacillus silvisoli</name>
    <dbReference type="NCBI Taxonomy" id="392823"/>
    <lineage>
        <taxon>Bacteria</taxon>
        <taxon>Bacillati</taxon>
        <taxon>Bacillota</taxon>
        <taxon>Bacilli</taxon>
        <taxon>Bacillales</taxon>
        <taxon>Bacillaceae</taxon>
        <taxon>Alkalibacillus</taxon>
    </lineage>
</organism>
<keyword evidence="2" id="KW-1185">Reference proteome</keyword>
<comment type="caution">
    <text evidence="1">The sequence shown here is derived from an EMBL/GenBank/DDBJ whole genome shotgun (WGS) entry which is preliminary data.</text>
</comment>
<name>A0ABP3K5K6_9BACI</name>
<gene>
    <name evidence="1" type="ORF">GCM10008935_29960</name>
</gene>
<evidence type="ECO:0000313" key="1">
    <source>
        <dbReference type="EMBL" id="GAA0472000.1"/>
    </source>
</evidence>
<evidence type="ECO:0000313" key="2">
    <source>
        <dbReference type="Proteomes" id="UP001500740"/>
    </source>
</evidence>